<keyword evidence="5" id="KW-1185">Reference proteome</keyword>
<evidence type="ECO:0000259" key="3">
    <source>
        <dbReference type="PROSITE" id="PS51272"/>
    </source>
</evidence>
<dbReference type="InterPro" id="IPR001119">
    <property type="entry name" value="SLH_dom"/>
</dbReference>
<feature type="chain" id="PRO_5045125657" description="SLH domain-containing protein" evidence="2">
    <location>
        <begin position="25"/>
        <end position="914"/>
    </location>
</feature>
<feature type="signal peptide" evidence="2">
    <location>
        <begin position="1"/>
        <end position="24"/>
    </location>
</feature>
<evidence type="ECO:0000313" key="4">
    <source>
        <dbReference type="EMBL" id="KIL36673.1"/>
    </source>
</evidence>
<reference evidence="4 5" key="1">
    <citation type="submission" date="2014-12" db="EMBL/GenBank/DDBJ databases">
        <title>Draft genome sequence of Cohnella kolymensis strain B-2846.</title>
        <authorList>
            <person name="Karlyshev A.V."/>
            <person name="Kudryashova E.B."/>
        </authorList>
    </citation>
    <scope>NUCLEOTIDE SEQUENCE [LARGE SCALE GENOMIC DNA]</scope>
    <source>
        <strain evidence="4 5">VKM B-2846</strain>
    </source>
</reference>
<evidence type="ECO:0000313" key="5">
    <source>
        <dbReference type="Proteomes" id="UP000054526"/>
    </source>
</evidence>
<dbReference type="InterPro" id="IPR014755">
    <property type="entry name" value="Cu-Rt/internalin_Ig-like"/>
</dbReference>
<gene>
    <name evidence="4" type="ORF">SD71_06625</name>
</gene>
<keyword evidence="1 2" id="KW-0732">Signal</keyword>
<proteinExistence type="predicted"/>
<accession>A0ABR5A6M3</accession>
<comment type="caution">
    <text evidence="4">The sequence shown here is derived from an EMBL/GenBank/DDBJ whole genome shotgun (WGS) entry which is preliminary data.</text>
</comment>
<organism evidence="4 5">
    <name type="scientific">Cohnella kolymensis</name>
    <dbReference type="NCBI Taxonomy" id="1590652"/>
    <lineage>
        <taxon>Bacteria</taxon>
        <taxon>Bacillati</taxon>
        <taxon>Bacillota</taxon>
        <taxon>Bacilli</taxon>
        <taxon>Bacillales</taxon>
        <taxon>Paenibacillaceae</taxon>
        <taxon>Cohnella</taxon>
    </lineage>
</organism>
<dbReference type="EMBL" id="JXAL01000006">
    <property type="protein sequence ID" value="KIL36673.1"/>
    <property type="molecule type" value="Genomic_DNA"/>
</dbReference>
<evidence type="ECO:0000256" key="1">
    <source>
        <dbReference type="ARBA" id="ARBA00022729"/>
    </source>
</evidence>
<sequence length="914" mass="95646">MKKSLSLLLVMALVFGMFASMASAADLSAKDKYDVLIQKGILKGTTTGDAQLDAKLTRAQFATIAAAMAGLTPATVGETFSDVKKNQWWYGAIEAAAKAGLVNGTGGGKFSPRANVTVESVIKVAVILAGKKPVDGAKVTGSSAWAGPYIQAAIDEGLISARTDYKSDATRGQTIDIAYNAYELLQGPKVTGIKVLDEKNVEVTFSDNKVEKVTLPTALEANKETEITVTHEGKTYKVKVTYVFQALKVESVNAVNLKEVEVKFNKAVDIDTATFTVTPVGGSVIADTPVLSADEKTVSLALASNLAQNSYVTVDFSGVKAADGTPFAPFSVTVKVNDTVAPSVAEIKSLTKDAETNAFEVTFSEFAYLDTVKVGDVIVAPFSLDNKTYTFTLPSSATKFEAGKTYEAVINGLRDLAGNYATQPLKASFTVVRDQIKPVYTLVPVNPTQFDIVFNEEMQNTVPVDAVVVKNAVTDATLFQSGLPVRQSDKKSFRVTLMGAPIAPDKTSVELKVSVKGFNDVAGNTVEAKTSNVTLLKESVKPEMTTVRLMPSTNNRLEVTFSEPVSGIATTDFALTDSDNTVIAITSVENSAGTAVSATDASNRVYLDTAALTYNGTFKLANIVDSVTDTSGNKNIAKVISFTYNDVVAPQVTAAIVADKNVDGTLDLTSATQAVAVKFNQTDVVNGISVATGNFKDGAANNPANYTLNGAALPSGTVVKFIDSFDADMDGTVSGGETTDRGYDLVQIDFSAVAADAKATALKEGGKIVVTASNIKTVAGSTIPFASAELNVVDVTAPTIAGAYLTGDASDASLKLTVQFSEEVTYAAFDNTKLVLAGKQADGTTSATNLLLTAPAYDGADKTKVVFTIASTDLDVTKPVTLTATSVSNIKDVATTPNDLGAAGPISVVIYATN</sequence>
<dbReference type="Gene3D" id="2.60.40.1220">
    <property type="match status" value="3"/>
</dbReference>
<name>A0ABR5A6M3_9BACL</name>
<evidence type="ECO:0000256" key="2">
    <source>
        <dbReference type="SAM" id="SignalP"/>
    </source>
</evidence>
<dbReference type="Proteomes" id="UP000054526">
    <property type="component" value="Unassembled WGS sequence"/>
</dbReference>
<feature type="domain" description="SLH" evidence="3">
    <location>
        <begin position="76"/>
        <end position="139"/>
    </location>
</feature>
<protein>
    <recommendedName>
        <fullName evidence="3">SLH domain-containing protein</fullName>
    </recommendedName>
</protein>
<dbReference type="Pfam" id="PF00395">
    <property type="entry name" value="SLH"/>
    <property type="match status" value="1"/>
</dbReference>
<dbReference type="PROSITE" id="PS51272">
    <property type="entry name" value="SLH"/>
    <property type="match status" value="1"/>
</dbReference>